<sequence length="373" mass="42935">MAVSARPRLAFHARCDGIYLENARFRIKGASYFGMETDICVPHGLWGGDASTTLDEIARFLRAHAFNLVRIPLAMDAVLENWRVDRYKMGNERDFIDRFAPDELRYLDVLDYVVDTFARHDLLVLLDAHVLVAGGPITPLWYDEQRRDETKEWLPKTWDILSARYNHAWNVIGADLNNEPHGIASWGNGQENTDWRLTALKLSTQILRTCPHWLVLVEGVQNSTASAPDLPCFWGENLQDVRHCPLELTVAERLVYSPHVYGPDVSDQPYFHHPEFPRNLPHVWDAHFGYMHKHFGPVLVGEWGGKYRDPRDQTWQQEFVAYLKTRDVDFVYWCVNPNSGDTEGLLEHDWKTPRADKLSLLAAFSGSSIPKQQ</sequence>
<dbReference type="PANTHER" id="PTHR35923">
    <property type="entry name" value="MAJOR EXTRACELLULAR ENDOGLUCANASE"/>
    <property type="match status" value="1"/>
</dbReference>
<dbReference type="eggNOG" id="ENOG502QS3Y">
    <property type="taxonomic scope" value="Eukaryota"/>
</dbReference>
<evidence type="ECO:0000256" key="3">
    <source>
        <dbReference type="ARBA" id="ARBA00023001"/>
    </source>
</evidence>
<evidence type="ECO:0000313" key="9">
    <source>
        <dbReference type="EnsemblProtists" id="PYU1_T000192"/>
    </source>
</evidence>
<dbReference type="EMBL" id="GL376636">
    <property type="status" value="NOT_ANNOTATED_CDS"/>
    <property type="molecule type" value="Genomic_DNA"/>
</dbReference>
<dbReference type="PANTHER" id="PTHR35923:SF2">
    <property type="entry name" value="ENDOGLUCANASE"/>
    <property type="match status" value="1"/>
</dbReference>
<accession>K3W5F1</accession>
<reference evidence="10" key="1">
    <citation type="journal article" date="2010" name="Genome Biol.">
        <title>Genome sequence of the necrotrophic plant pathogen Pythium ultimum reveals original pathogenicity mechanisms and effector repertoire.</title>
        <authorList>
            <person name="Levesque C.A."/>
            <person name="Brouwer H."/>
            <person name="Cano L."/>
            <person name="Hamilton J.P."/>
            <person name="Holt C."/>
            <person name="Huitema E."/>
            <person name="Raffaele S."/>
            <person name="Robideau G.P."/>
            <person name="Thines M."/>
            <person name="Win J."/>
            <person name="Zerillo M.M."/>
            <person name="Beakes G.W."/>
            <person name="Boore J.L."/>
            <person name="Busam D."/>
            <person name="Dumas B."/>
            <person name="Ferriera S."/>
            <person name="Fuerstenberg S.I."/>
            <person name="Gachon C.M."/>
            <person name="Gaulin E."/>
            <person name="Govers F."/>
            <person name="Grenville-Briggs L."/>
            <person name="Horner N."/>
            <person name="Hostetler J."/>
            <person name="Jiang R.H."/>
            <person name="Johnson J."/>
            <person name="Krajaejun T."/>
            <person name="Lin H."/>
            <person name="Meijer H.J."/>
            <person name="Moore B."/>
            <person name="Morris P."/>
            <person name="Phuntmart V."/>
            <person name="Puiu D."/>
            <person name="Shetty J."/>
            <person name="Stajich J.E."/>
            <person name="Tripathy S."/>
            <person name="Wawra S."/>
            <person name="van West P."/>
            <person name="Whitty B.R."/>
            <person name="Coutinho P.M."/>
            <person name="Henrissat B."/>
            <person name="Martin F."/>
            <person name="Thomas P.D."/>
            <person name="Tyler B.M."/>
            <person name="De Vries R.P."/>
            <person name="Kamoun S."/>
            <person name="Yandell M."/>
            <person name="Tisserat N."/>
            <person name="Buell C.R."/>
        </authorList>
    </citation>
    <scope>NUCLEOTIDE SEQUENCE</scope>
    <source>
        <strain evidence="10">DAOM:BR144</strain>
    </source>
</reference>
<dbReference type="Proteomes" id="UP000019132">
    <property type="component" value="Unassembled WGS sequence"/>
</dbReference>
<comment type="similarity">
    <text evidence="1 7">Belongs to the glycosyl hydrolase 5 (cellulase A) family.</text>
</comment>
<dbReference type="OMA" id="SAHDYAT"/>
<evidence type="ECO:0000259" key="8">
    <source>
        <dbReference type="Pfam" id="PF00150"/>
    </source>
</evidence>
<evidence type="ECO:0000256" key="1">
    <source>
        <dbReference type="ARBA" id="ARBA00005641"/>
    </source>
</evidence>
<dbReference type="SUPFAM" id="SSF51445">
    <property type="entry name" value="(Trans)glycosidases"/>
    <property type="match status" value="1"/>
</dbReference>
<organism evidence="9 10">
    <name type="scientific">Globisporangium ultimum (strain ATCC 200006 / CBS 805.95 / DAOM BR144)</name>
    <name type="common">Pythium ultimum</name>
    <dbReference type="NCBI Taxonomy" id="431595"/>
    <lineage>
        <taxon>Eukaryota</taxon>
        <taxon>Sar</taxon>
        <taxon>Stramenopiles</taxon>
        <taxon>Oomycota</taxon>
        <taxon>Peronosporomycetes</taxon>
        <taxon>Pythiales</taxon>
        <taxon>Pythiaceae</taxon>
        <taxon>Globisporangium</taxon>
    </lineage>
</organism>
<dbReference type="GO" id="GO:0004553">
    <property type="term" value="F:hydrolase activity, hydrolyzing O-glycosyl compounds"/>
    <property type="evidence" value="ECO:0007669"/>
    <property type="project" value="InterPro"/>
</dbReference>
<dbReference type="GO" id="GO:0030245">
    <property type="term" value="P:cellulose catabolic process"/>
    <property type="evidence" value="ECO:0007669"/>
    <property type="project" value="UniProtKB-KW"/>
</dbReference>
<feature type="domain" description="Glycoside hydrolase family 5" evidence="8">
    <location>
        <begin position="31"/>
        <end position="339"/>
    </location>
</feature>
<reference evidence="9" key="3">
    <citation type="submission" date="2015-02" db="UniProtKB">
        <authorList>
            <consortium name="EnsemblProtists"/>
        </authorList>
    </citation>
    <scope>IDENTIFICATION</scope>
    <source>
        <strain evidence="9">DAOM BR144</strain>
    </source>
</reference>
<dbReference type="Pfam" id="PF00150">
    <property type="entry name" value="Cellulase"/>
    <property type="match status" value="1"/>
</dbReference>
<evidence type="ECO:0000256" key="4">
    <source>
        <dbReference type="ARBA" id="ARBA00023277"/>
    </source>
</evidence>
<dbReference type="HOGENOM" id="CLU_020735_0_0_1"/>
<keyword evidence="4" id="KW-0119">Carbohydrate metabolism</keyword>
<dbReference type="AlphaFoldDB" id="K3W5F1"/>
<evidence type="ECO:0000313" key="10">
    <source>
        <dbReference type="Proteomes" id="UP000019132"/>
    </source>
</evidence>
<evidence type="ECO:0000256" key="6">
    <source>
        <dbReference type="ARBA" id="ARBA00023326"/>
    </source>
</evidence>
<evidence type="ECO:0000256" key="5">
    <source>
        <dbReference type="ARBA" id="ARBA00023295"/>
    </source>
</evidence>
<dbReference type="Gene3D" id="3.20.20.80">
    <property type="entry name" value="Glycosidases"/>
    <property type="match status" value="1"/>
</dbReference>
<keyword evidence="5 7" id="KW-0326">Glycosidase</keyword>
<keyword evidence="6" id="KW-0624">Polysaccharide degradation</keyword>
<dbReference type="InParanoid" id="K3W5F1"/>
<protein>
    <recommendedName>
        <fullName evidence="8">Glycoside hydrolase family 5 domain-containing protein</fullName>
    </recommendedName>
</protein>
<name>K3W5F1_GLOUD</name>
<dbReference type="InterPro" id="IPR001547">
    <property type="entry name" value="Glyco_hydro_5"/>
</dbReference>
<keyword evidence="10" id="KW-1185">Reference proteome</keyword>
<dbReference type="VEuPathDB" id="FungiDB:PYU1_G000192"/>
<dbReference type="InterPro" id="IPR017853">
    <property type="entry name" value="GH"/>
</dbReference>
<keyword evidence="2 7" id="KW-0378">Hydrolase</keyword>
<keyword evidence="3" id="KW-0136">Cellulose degradation</keyword>
<evidence type="ECO:0000256" key="2">
    <source>
        <dbReference type="ARBA" id="ARBA00022801"/>
    </source>
</evidence>
<reference evidence="10" key="2">
    <citation type="submission" date="2010-04" db="EMBL/GenBank/DDBJ databases">
        <authorList>
            <person name="Buell R."/>
            <person name="Hamilton J."/>
            <person name="Hostetler J."/>
        </authorList>
    </citation>
    <scope>NUCLEOTIDE SEQUENCE [LARGE SCALE GENOMIC DNA]</scope>
    <source>
        <strain evidence="10">DAOM:BR144</strain>
    </source>
</reference>
<proteinExistence type="inferred from homology"/>
<evidence type="ECO:0000256" key="7">
    <source>
        <dbReference type="RuleBase" id="RU361153"/>
    </source>
</evidence>
<dbReference type="EnsemblProtists" id="PYU1_T000192">
    <property type="protein sequence ID" value="PYU1_T000192"/>
    <property type="gene ID" value="PYU1_G000192"/>
</dbReference>
<dbReference type="STRING" id="431595.K3W5F1"/>